<keyword evidence="2" id="KW-0540">Nuclease</keyword>
<dbReference type="Proteomes" id="UP000269412">
    <property type="component" value="Unassembled WGS sequence"/>
</dbReference>
<sequence>MDFANMNIWCWLIPLLVGAICAYLGYLIGKGKTTTIDNSADLKLLENKNAKLQADLDACISKRSSLQTDLDACTVKLSAKAASPAASTVSSFAAGAAIASIPFDSDAAKAAFGKKIKEDDLKVVEGIGPKISGMFIDAGIKTWKALSESTVAECQKVLDGGGDRYKIHDPASWPMQAKMAYEGKWKELSKWQDEHDHGKL</sequence>
<keyword evidence="3" id="KW-1185">Reference proteome</keyword>
<name>A0A495EDH7_9FLAO</name>
<evidence type="ECO:0000313" key="3">
    <source>
        <dbReference type="Proteomes" id="UP000269412"/>
    </source>
</evidence>
<accession>A0A495EDH7</accession>
<feature type="transmembrane region" description="Helical" evidence="1">
    <location>
        <begin position="6"/>
        <end position="28"/>
    </location>
</feature>
<keyword evidence="1" id="KW-0812">Transmembrane</keyword>
<keyword evidence="1" id="KW-1133">Transmembrane helix</keyword>
<reference evidence="2 3" key="1">
    <citation type="submission" date="2018-10" db="EMBL/GenBank/DDBJ databases">
        <title>Genomic Encyclopedia of Archaeal and Bacterial Type Strains, Phase II (KMG-II): from individual species to whole genera.</title>
        <authorList>
            <person name="Goeker M."/>
        </authorList>
    </citation>
    <scope>NUCLEOTIDE SEQUENCE [LARGE SCALE GENOMIC DNA]</scope>
    <source>
        <strain evidence="2 3">DSM 25230</strain>
    </source>
</reference>
<organism evidence="2 3">
    <name type="scientific">Maribacter vaceletii</name>
    <dbReference type="NCBI Taxonomy" id="1206816"/>
    <lineage>
        <taxon>Bacteria</taxon>
        <taxon>Pseudomonadati</taxon>
        <taxon>Bacteroidota</taxon>
        <taxon>Flavobacteriia</taxon>
        <taxon>Flavobacteriales</taxon>
        <taxon>Flavobacteriaceae</taxon>
        <taxon>Maribacter</taxon>
    </lineage>
</organism>
<dbReference type="AlphaFoldDB" id="A0A495EDH7"/>
<keyword evidence="1" id="KW-0472">Membrane</keyword>
<protein>
    <submittedName>
        <fullName evidence="2">Putative flap endonuclease-1-like 5' DNA nuclease</fullName>
    </submittedName>
</protein>
<dbReference type="RefSeq" id="WP_121064643.1">
    <property type="nucleotide sequence ID" value="NZ_RBIQ01000007.1"/>
</dbReference>
<evidence type="ECO:0000313" key="2">
    <source>
        <dbReference type="EMBL" id="RKR14970.1"/>
    </source>
</evidence>
<dbReference type="OrthoDB" id="1493222at2"/>
<keyword evidence="2" id="KW-0378">Hydrolase</keyword>
<gene>
    <name evidence="2" type="ORF">CLV91_1052</name>
</gene>
<dbReference type="GO" id="GO:0004519">
    <property type="term" value="F:endonuclease activity"/>
    <property type="evidence" value="ECO:0007669"/>
    <property type="project" value="UniProtKB-KW"/>
</dbReference>
<dbReference type="EMBL" id="RBIQ01000007">
    <property type="protein sequence ID" value="RKR14970.1"/>
    <property type="molecule type" value="Genomic_DNA"/>
</dbReference>
<proteinExistence type="predicted"/>
<keyword evidence="2" id="KW-0255">Endonuclease</keyword>
<comment type="caution">
    <text evidence="2">The sequence shown here is derived from an EMBL/GenBank/DDBJ whole genome shotgun (WGS) entry which is preliminary data.</text>
</comment>
<evidence type="ECO:0000256" key="1">
    <source>
        <dbReference type="SAM" id="Phobius"/>
    </source>
</evidence>